<dbReference type="STRING" id="400682.A0A1X7ULH6"/>
<keyword evidence="4" id="KW-0833">Ubl conjugation pathway</keyword>
<evidence type="ECO:0000256" key="5">
    <source>
        <dbReference type="ARBA" id="ARBA00022803"/>
    </source>
</evidence>
<dbReference type="SUPFAM" id="SSF48452">
    <property type="entry name" value="TPR-like"/>
    <property type="match status" value="2"/>
</dbReference>
<keyword evidence="5 7" id="KW-0802">TPR repeat</keyword>
<dbReference type="GO" id="GO:0031145">
    <property type="term" value="P:anaphase-promoting complex-dependent catabolic process"/>
    <property type="evidence" value="ECO:0007669"/>
    <property type="project" value="TreeGrafter"/>
</dbReference>
<dbReference type="GO" id="GO:0051301">
    <property type="term" value="P:cell division"/>
    <property type="evidence" value="ECO:0007669"/>
    <property type="project" value="UniProtKB-KW"/>
</dbReference>
<reference evidence="8" key="2">
    <citation type="submission" date="2017-05" db="UniProtKB">
        <authorList>
            <consortium name="EnsemblMetazoa"/>
        </authorList>
    </citation>
    <scope>IDENTIFICATION</scope>
</reference>
<dbReference type="PANTHER" id="PTHR12558">
    <property type="entry name" value="CELL DIVISION CYCLE 16,23,27"/>
    <property type="match status" value="1"/>
</dbReference>
<dbReference type="InParanoid" id="A0A1X7ULH6"/>
<protein>
    <submittedName>
        <fullName evidence="8">Uncharacterized protein</fullName>
    </submittedName>
</protein>
<dbReference type="GO" id="GO:0005680">
    <property type="term" value="C:anaphase-promoting complex"/>
    <property type="evidence" value="ECO:0007669"/>
    <property type="project" value="TreeGrafter"/>
</dbReference>
<dbReference type="PROSITE" id="PS50293">
    <property type="entry name" value="TPR_REGION"/>
    <property type="match status" value="1"/>
</dbReference>
<keyword evidence="6" id="KW-0131">Cell cycle</keyword>
<evidence type="ECO:0000313" key="9">
    <source>
        <dbReference type="Proteomes" id="UP000007879"/>
    </source>
</evidence>
<dbReference type="PANTHER" id="PTHR12558:SF9">
    <property type="entry name" value="CELL DIVISION CYCLE PROTEIN 16 HOMOLOG"/>
    <property type="match status" value="1"/>
</dbReference>
<evidence type="ECO:0000313" key="8">
    <source>
        <dbReference type="EnsemblMetazoa" id="Aqu2.1.28282_001"/>
    </source>
</evidence>
<evidence type="ECO:0000256" key="3">
    <source>
        <dbReference type="ARBA" id="ARBA00022776"/>
    </source>
</evidence>
<dbReference type="EnsemblMetazoa" id="XM_003387539.3">
    <property type="protein sequence ID" value="XP_003387587.2"/>
    <property type="gene ID" value="LOC100637420"/>
</dbReference>
<dbReference type="KEGG" id="aqu:100637420"/>
<keyword evidence="9" id="KW-1185">Reference proteome</keyword>
<reference evidence="9" key="1">
    <citation type="journal article" date="2010" name="Nature">
        <title>The Amphimedon queenslandica genome and the evolution of animal complexity.</title>
        <authorList>
            <person name="Srivastava M."/>
            <person name="Simakov O."/>
            <person name="Chapman J."/>
            <person name="Fahey B."/>
            <person name="Gauthier M.E."/>
            <person name="Mitros T."/>
            <person name="Richards G.S."/>
            <person name="Conaco C."/>
            <person name="Dacre M."/>
            <person name="Hellsten U."/>
            <person name="Larroux C."/>
            <person name="Putnam N.H."/>
            <person name="Stanke M."/>
            <person name="Adamska M."/>
            <person name="Darling A."/>
            <person name="Degnan S.M."/>
            <person name="Oakley T.H."/>
            <person name="Plachetzki D.C."/>
            <person name="Zhai Y."/>
            <person name="Adamski M."/>
            <person name="Calcino A."/>
            <person name="Cummins S.F."/>
            <person name="Goodstein D.M."/>
            <person name="Harris C."/>
            <person name="Jackson D.J."/>
            <person name="Leys S.P."/>
            <person name="Shu S."/>
            <person name="Woodcroft B.J."/>
            <person name="Vervoort M."/>
            <person name="Kosik K.S."/>
            <person name="Manning G."/>
            <person name="Degnan B.M."/>
            <person name="Rokhsar D.S."/>
        </authorList>
    </citation>
    <scope>NUCLEOTIDE SEQUENCE [LARGE SCALE GENOMIC DNA]</scope>
</reference>
<dbReference type="OrthoDB" id="10006270at2759"/>
<dbReference type="Proteomes" id="UP000007879">
    <property type="component" value="Unassembled WGS sequence"/>
</dbReference>
<feature type="repeat" description="TPR" evidence="7">
    <location>
        <begin position="447"/>
        <end position="480"/>
    </location>
</feature>
<name>A0A1X7ULH6_AMPQE</name>
<evidence type="ECO:0000256" key="2">
    <source>
        <dbReference type="ARBA" id="ARBA00022737"/>
    </source>
</evidence>
<dbReference type="eggNOG" id="KOG1173">
    <property type="taxonomic scope" value="Eukaryota"/>
</dbReference>
<dbReference type="GO" id="GO:0005737">
    <property type="term" value="C:cytoplasm"/>
    <property type="evidence" value="ECO:0007669"/>
    <property type="project" value="TreeGrafter"/>
</dbReference>
<dbReference type="GO" id="GO:0045842">
    <property type="term" value="P:positive regulation of mitotic metaphase/anaphase transition"/>
    <property type="evidence" value="ECO:0007669"/>
    <property type="project" value="TreeGrafter"/>
</dbReference>
<evidence type="ECO:0000256" key="1">
    <source>
        <dbReference type="ARBA" id="ARBA00022618"/>
    </source>
</evidence>
<sequence length="569" mass="63377">MIKSSMDTEGLLIRFRQLADDYNSKMMPETAAFWAEKALLLSEEDIDDLVLYCQCLYNSGQWRRAASCLQNSPLLTKSSSLRYLAAKCLAACKAWGEVVSLLTGGPAEEEDGGLMDEGGGAQKKEDLVSIRLGHVSGAPMYMLLGRAYEGTGNVSEAIACYKDVLAEDSYCEEALEQLYALRALQGPDEHSLVSSLSFSGEEEKIMQYLYQSKLCHYKKPYPLLEKAKSLVKSIDVQSRVASSLLDKMDIEKCKTITSSILKKDPYHSPTLLTHVACLVIQKSSVQLYSLGQDLVKNYPESPLSWYVVSSYYYCIGKHPQARRYLAKSINLDPHFAHAHIMYGLSFASEGEHDQAITAFGHAARYLKSSHVPMMYLGKEYFVTGNLPISISFYKNALALAPQNPALCSEVGMVLSSSGRYDKAEAYFTQAVSILQTMDPNVTLHSWEPIYNNLGHVQRKLGKYPEALKAHKKALQLCPSEPETLTAIAFVYLLMEDYTQVVQYCNQSLRLRREDQFTIEVMQTAVGELASLPLTFSSVEDESVLDQLVYGENGACPELKDTSSVDMQTD</sequence>
<keyword evidence="1" id="KW-0132">Cell division</keyword>
<proteinExistence type="predicted"/>
<evidence type="ECO:0000256" key="7">
    <source>
        <dbReference type="PROSITE-ProRule" id="PRU00339"/>
    </source>
</evidence>
<dbReference type="EnsemblMetazoa" id="Aqu2.1.28282_001">
    <property type="protein sequence ID" value="Aqu2.1.28282_001"/>
    <property type="gene ID" value="Aqu2.1.28282"/>
</dbReference>
<accession>A0A1X7ULH6</accession>
<evidence type="ECO:0000256" key="6">
    <source>
        <dbReference type="ARBA" id="ARBA00023306"/>
    </source>
</evidence>
<gene>
    <name evidence="8" type="primary">100637420</name>
</gene>
<dbReference type="InterPro" id="IPR011990">
    <property type="entry name" value="TPR-like_helical_dom_sf"/>
</dbReference>
<dbReference type="SMART" id="SM00028">
    <property type="entry name" value="TPR"/>
    <property type="match status" value="7"/>
</dbReference>
<dbReference type="Pfam" id="PF12895">
    <property type="entry name" value="ANAPC3"/>
    <property type="match status" value="1"/>
</dbReference>
<dbReference type="GO" id="GO:0016567">
    <property type="term" value="P:protein ubiquitination"/>
    <property type="evidence" value="ECO:0007669"/>
    <property type="project" value="TreeGrafter"/>
</dbReference>
<dbReference type="InterPro" id="IPR019734">
    <property type="entry name" value="TPR_rpt"/>
</dbReference>
<organism evidence="8">
    <name type="scientific">Amphimedon queenslandica</name>
    <name type="common">Sponge</name>
    <dbReference type="NCBI Taxonomy" id="400682"/>
    <lineage>
        <taxon>Eukaryota</taxon>
        <taxon>Metazoa</taxon>
        <taxon>Porifera</taxon>
        <taxon>Demospongiae</taxon>
        <taxon>Heteroscleromorpha</taxon>
        <taxon>Haplosclerida</taxon>
        <taxon>Niphatidae</taxon>
        <taxon>Amphimedon</taxon>
    </lineage>
</organism>
<dbReference type="AlphaFoldDB" id="A0A1X7ULH6"/>
<feature type="repeat" description="TPR" evidence="7">
    <location>
        <begin position="302"/>
        <end position="335"/>
    </location>
</feature>
<feature type="repeat" description="TPR" evidence="7">
    <location>
        <begin position="370"/>
        <end position="403"/>
    </location>
</feature>
<dbReference type="Gene3D" id="1.25.40.10">
    <property type="entry name" value="Tetratricopeptide repeat domain"/>
    <property type="match status" value="1"/>
</dbReference>
<dbReference type="Pfam" id="PF13181">
    <property type="entry name" value="TPR_8"/>
    <property type="match status" value="2"/>
</dbReference>
<dbReference type="Pfam" id="PF00515">
    <property type="entry name" value="TPR_1"/>
    <property type="match status" value="1"/>
</dbReference>
<keyword evidence="3" id="KW-0498">Mitosis</keyword>
<dbReference type="PROSITE" id="PS50005">
    <property type="entry name" value="TPR"/>
    <property type="match status" value="3"/>
</dbReference>
<keyword evidence="2" id="KW-0677">Repeat</keyword>
<dbReference type="Pfam" id="PF13432">
    <property type="entry name" value="TPR_16"/>
    <property type="match status" value="1"/>
</dbReference>
<evidence type="ECO:0000256" key="4">
    <source>
        <dbReference type="ARBA" id="ARBA00022786"/>
    </source>
</evidence>